<dbReference type="GO" id="GO:0008610">
    <property type="term" value="P:lipid biosynthetic process"/>
    <property type="evidence" value="ECO:0007669"/>
    <property type="project" value="InterPro"/>
</dbReference>
<proteinExistence type="inferred from homology"/>
<dbReference type="AlphaFoldDB" id="A0A0W8I439"/>
<dbReference type="STRING" id="767452.AVL62_14760"/>
<feature type="active site" evidence="6">
    <location>
        <position position="398"/>
    </location>
</feature>
<dbReference type="CDD" id="cd02440">
    <property type="entry name" value="AdoMet_MTases"/>
    <property type="match status" value="1"/>
</dbReference>
<evidence type="ECO:0000256" key="6">
    <source>
        <dbReference type="PIRSR" id="PIRSR003085-1"/>
    </source>
</evidence>
<dbReference type="PANTHER" id="PTHR43667:SF2">
    <property type="entry name" value="FATTY ACID C-METHYL TRANSFERASE"/>
    <property type="match status" value="1"/>
</dbReference>
<dbReference type="InterPro" id="IPR050723">
    <property type="entry name" value="CFA/CMAS"/>
</dbReference>
<reference evidence="7 8" key="1">
    <citation type="submission" date="2015-12" db="EMBL/GenBank/DDBJ databases">
        <title>Serinicoccus chungangenesis strain CD08_5 genome sequencing and assembly.</title>
        <authorList>
            <person name="Chander A.M."/>
            <person name="Kaur G."/>
            <person name="Nair G.R."/>
            <person name="Dhawan D.K."/>
            <person name="Kochhar R.K."/>
            <person name="Mayilraj S."/>
            <person name="Bhadada S.K."/>
        </authorList>
    </citation>
    <scope>NUCLEOTIDE SEQUENCE [LARGE SCALE GENOMIC DNA]</scope>
    <source>
        <strain evidence="7 8">CD08_5</strain>
    </source>
</reference>
<comment type="caution">
    <text evidence="7">The sequence shown here is derived from an EMBL/GenBank/DDBJ whole genome shotgun (WGS) entry which is preliminary data.</text>
</comment>
<keyword evidence="2" id="KW-0489">Methyltransferase</keyword>
<keyword evidence="3" id="KW-0808">Transferase</keyword>
<keyword evidence="8" id="KW-1185">Reference proteome</keyword>
<evidence type="ECO:0000256" key="5">
    <source>
        <dbReference type="ARBA" id="ARBA00023098"/>
    </source>
</evidence>
<dbReference type="SUPFAM" id="SSF53335">
    <property type="entry name" value="S-adenosyl-L-methionine-dependent methyltransferases"/>
    <property type="match status" value="1"/>
</dbReference>
<dbReference type="Proteomes" id="UP000054837">
    <property type="component" value="Unassembled WGS sequence"/>
</dbReference>
<organism evidence="7 8">
    <name type="scientific">Serinicoccus chungangensis</name>
    <dbReference type="NCBI Taxonomy" id="767452"/>
    <lineage>
        <taxon>Bacteria</taxon>
        <taxon>Bacillati</taxon>
        <taxon>Actinomycetota</taxon>
        <taxon>Actinomycetes</taxon>
        <taxon>Micrococcales</taxon>
        <taxon>Ornithinimicrobiaceae</taxon>
        <taxon>Serinicoccus</taxon>
    </lineage>
</organism>
<dbReference type="Gene3D" id="3.40.50.150">
    <property type="entry name" value="Vaccinia Virus protein VP39"/>
    <property type="match status" value="1"/>
</dbReference>
<dbReference type="GO" id="GO:0032259">
    <property type="term" value="P:methylation"/>
    <property type="evidence" value="ECO:0007669"/>
    <property type="project" value="UniProtKB-KW"/>
</dbReference>
<evidence type="ECO:0000313" key="7">
    <source>
        <dbReference type="EMBL" id="KUG52828.1"/>
    </source>
</evidence>
<evidence type="ECO:0000256" key="1">
    <source>
        <dbReference type="ARBA" id="ARBA00010815"/>
    </source>
</evidence>
<gene>
    <name evidence="7" type="ORF">AVL62_14760</name>
</gene>
<protein>
    <submittedName>
        <fullName evidence="7">Cyclopropane-fatty-acyl-phospholipid synthase</fullName>
    </submittedName>
</protein>
<keyword evidence="5" id="KW-0443">Lipid metabolism</keyword>
<dbReference type="RefSeq" id="WP_058891902.1">
    <property type="nucleotide sequence ID" value="NZ_LQBL01000029.1"/>
</dbReference>
<dbReference type="PIRSF" id="PIRSF003085">
    <property type="entry name" value="CMAS"/>
    <property type="match status" value="1"/>
</dbReference>
<dbReference type="PANTHER" id="PTHR43667">
    <property type="entry name" value="CYCLOPROPANE-FATTY-ACYL-PHOSPHOLIPID SYNTHASE"/>
    <property type="match status" value="1"/>
</dbReference>
<accession>A0A0W8I439</accession>
<evidence type="ECO:0000256" key="4">
    <source>
        <dbReference type="ARBA" id="ARBA00022691"/>
    </source>
</evidence>
<evidence type="ECO:0000313" key="8">
    <source>
        <dbReference type="Proteomes" id="UP000054837"/>
    </source>
</evidence>
<dbReference type="OrthoDB" id="9782855at2"/>
<name>A0A0W8I439_9MICO</name>
<dbReference type="EMBL" id="LQBL01000029">
    <property type="protein sequence ID" value="KUG52828.1"/>
    <property type="molecule type" value="Genomic_DNA"/>
</dbReference>
<evidence type="ECO:0000256" key="2">
    <source>
        <dbReference type="ARBA" id="ARBA00022603"/>
    </source>
</evidence>
<dbReference type="InterPro" id="IPR003333">
    <property type="entry name" value="CMAS"/>
</dbReference>
<dbReference type="InterPro" id="IPR029063">
    <property type="entry name" value="SAM-dependent_MTases_sf"/>
</dbReference>
<dbReference type="Pfam" id="PF02353">
    <property type="entry name" value="CMAS"/>
    <property type="match status" value="1"/>
</dbReference>
<dbReference type="GO" id="GO:0008168">
    <property type="term" value="F:methyltransferase activity"/>
    <property type="evidence" value="ECO:0007669"/>
    <property type="project" value="UniProtKB-KW"/>
</dbReference>
<sequence length="425" mass="46962">MTGPAPIPVRTDPVARARAAAARRVMEQVLRRVEVELVDEADERRRSAGGTDRAAGPEGRPVVVLHEPECFYARLGASHKVAVGEGYTEGDWSPAPGHDLAAVLLPFAQRLGDGLPRPLRALRHLADQALPRSTRNTLDGSRRNIEAHYDLSNEMFAAFLDESMTYSCALFDEDAPWHAQTLEDAQLRKVDAALDRAGVQEGSRLLEIGTGWGTLAVRAAQRGAQVRTITLSGEQAAWAEKRVAEAGLADRVEVRVQDYREVEGEFDAVVSVEMVEAVGEEFWPTYFGTIDARLAPGGTAVVQAITLPHDRYLSTRNTYGWIQKYVFPGGALPSLDAMERTCTRHTSLRLREAHVFGQHYAETLRRWRTGFGQAWPRIAELGFDERFRRIWEFYLAYCQAGFTAGTIDVGQVVLARPVRGPVAAG</sequence>
<keyword evidence="4" id="KW-0949">S-adenosyl-L-methionine</keyword>
<evidence type="ECO:0000256" key="3">
    <source>
        <dbReference type="ARBA" id="ARBA00022679"/>
    </source>
</evidence>
<comment type="similarity">
    <text evidence="1">Belongs to the CFA/CMAS family.</text>
</comment>